<dbReference type="InterPro" id="IPR011127">
    <property type="entry name" value="Dala_Dala_lig_N"/>
</dbReference>
<comment type="pathway">
    <text evidence="13">Cell wall biogenesis; peptidoglycan biosynthesis.</text>
</comment>
<feature type="domain" description="ATP-grasp" evidence="17">
    <location>
        <begin position="119"/>
        <end position="318"/>
    </location>
</feature>
<comment type="cofactor">
    <cofactor evidence="15">
        <name>Mg(2+)</name>
        <dbReference type="ChEBI" id="CHEBI:18420"/>
    </cofactor>
    <cofactor evidence="15">
        <name>Mn(2+)</name>
        <dbReference type="ChEBI" id="CHEBI:29035"/>
    </cofactor>
    <text evidence="15">Binds 2 magnesium or manganese ions per subunit.</text>
</comment>
<feature type="binding site" evidence="15">
    <location>
        <position position="285"/>
    </location>
    <ligand>
        <name>Mg(2+)</name>
        <dbReference type="ChEBI" id="CHEBI:18420"/>
        <label>2</label>
    </ligand>
</feature>
<dbReference type="InterPro" id="IPR011761">
    <property type="entry name" value="ATP-grasp"/>
</dbReference>
<dbReference type="PROSITE" id="PS00843">
    <property type="entry name" value="DALA_DALA_LIGASE_1"/>
    <property type="match status" value="1"/>
</dbReference>
<proteinExistence type="inferred from homology"/>
<evidence type="ECO:0000256" key="10">
    <source>
        <dbReference type="ARBA" id="ARBA00022984"/>
    </source>
</evidence>
<comment type="subcellular location">
    <subcellularLocation>
        <location evidence="2 13">Cytoplasm</location>
    </subcellularLocation>
</comment>
<dbReference type="Proteomes" id="UP000306552">
    <property type="component" value="Unassembled WGS sequence"/>
</dbReference>
<comment type="cofactor">
    <cofactor evidence="1">
        <name>Mn(2+)</name>
        <dbReference type="ChEBI" id="CHEBI:29035"/>
    </cofactor>
</comment>
<evidence type="ECO:0000256" key="9">
    <source>
        <dbReference type="ARBA" id="ARBA00022960"/>
    </source>
</evidence>
<protein>
    <recommendedName>
        <fullName evidence="4 13">D-alanine--D-alanine ligase</fullName>
        <ecNumber evidence="4 13">6.3.2.4</ecNumber>
    </recommendedName>
    <alternativeName>
        <fullName evidence="13">D-Ala-D-Ala ligase</fullName>
    </alternativeName>
    <alternativeName>
        <fullName evidence="13">D-alanylalanine synthetase</fullName>
    </alternativeName>
</protein>
<dbReference type="PROSITE" id="PS50975">
    <property type="entry name" value="ATP_GRASP"/>
    <property type="match status" value="1"/>
</dbReference>
<reference evidence="18 19" key="1">
    <citation type="submission" date="2019-04" db="EMBL/GenBank/DDBJ databases">
        <title>Psychroflexus halotolerans sp. nov., isolated from a marine solar saltern.</title>
        <authorList>
            <person name="Feng X."/>
        </authorList>
    </citation>
    <scope>NUCLEOTIDE SEQUENCE [LARGE SCALE GENOMIC DNA]</scope>
    <source>
        <strain evidence="18 19">WDS2C27</strain>
    </source>
</reference>
<dbReference type="GO" id="GO:0071555">
    <property type="term" value="P:cell wall organization"/>
    <property type="evidence" value="ECO:0007669"/>
    <property type="project" value="UniProtKB-KW"/>
</dbReference>
<keyword evidence="19" id="KW-1185">Reference proteome</keyword>
<gene>
    <name evidence="13" type="primary">ddl</name>
    <name evidence="18" type="ORF">FCN74_07040</name>
</gene>
<dbReference type="PIRSF" id="PIRSF039102">
    <property type="entry name" value="Ddl/VanB"/>
    <property type="match status" value="1"/>
</dbReference>
<evidence type="ECO:0000256" key="15">
    <source>
        <dbReference type="PIRSR" id="PIRSR039102-3"/>
    </source>
</evidence>
<dbReference type="SUPFAM" id="SSF52440">
    <property type="entry name" value="PreATP-grasp domain"/>
    <property type="match status" value="1"/>
</dbReference>
<dbReference type="InterPro" id="IPR005905">
    <property type="entry name" value="D_ala_D_ala"/>
</dbReference>
<evidence type="ECO:0000256" key="7">
    <source>
        <dbReference type="ARBA" id="ARBA00022741"/>
    </source>
</evidence>
<evidence type="ECO:0000256" key="8">
    <source>
        <dbReference type="ARBA" id="ARBA00022840"/>
    </source>
</evidence>
<comment type="similarity">
    <text evidence="3 13">Belongs to the D-alanine--D-alanine ligase family.</text>
</comment>
<feature type="binding site" evidence="15">
    <location>
        <position position="287"/>
    </location>
    <ligand>
        <name>Mg(2+)</name>
        <dbReference type="ChEBI" id="CHEBI:18420"/>
        <label>2</label>
    </ligand>
</feature>
<evidence type="ECO:0000256" key="6">
    <source>
        <dbReference type="ARBA" id="ARBA00022598"/>
    </source>
</evidence>
<evidence type="ECO:0000259" key="17">
    <source>
        <dbReference type="PROSITE" id="PS50975"/>
    </source>
</evidence>
<evidence type="ECO:0000313" key="19">
    <source>
        <dbReference type="Proteomes" id="UP000306552"/>
    </source>
</evidence>
<feature type="active site" evidence="14">
    <location>
        <position position="163"/>
    </location>
</feature>
<dbReference type="GO" id="GO:0005737">
    <property type="term" value="C:cytoplasm"/>
    <property type="evidence" value="ECO:0007669"/>
    <property type="project" value="UniProtKB-SubCell"/>
</dbReference>
<organism evidence="18 19">
    <name type="scientific">Mesohalobacter halotolerans</name>
    <dbReference type="NCBI Taxonomy" id="1883405"/>
    <lineage>
        <taxon>Bacteria</taxon>
        <taxon>Pseudomonadati</taxon>
        <taxon>Bacteroidota</taxon>
        <taxon>Flavobacteriia</taxon>
        <taxon>Flavobacteriales</taxon>
        <taxon>Flavobacteriaceae</taxon>
        <taxon>Mesohalobacter</taxon>
    </lineage>
</organism>
<dbReference type="AlphaFoldDB" id="A0A4V6ALG9"/>
<feature type="binding site" evidence="15">
    <location>
        <position position="285"/>
    </location>
    <ligand>
        <name>Mg(2+)</name>
        <dbReference type="ChEBI" id="CHEBI:18420"/>
        <label>1</label>
    </ligand>
</feature>
<dbReference type="UniPathway" id="UPA00219"/>
<evidence type="ECO:0000256" key="5">
    <source>
        <dbReference type="ARBA" id="ARBA00022490"/>
    </source>
</evidence>
<comment type="caution">
    <text evidence="18">The sequence shown here is derived from an EMBL/GenBank/DDBJ whole genome shotgun (WGS) entry which is preliminary data.</text>
</comment>
<dbReference type="Gene3D" id="3.40.50.20">
    <property type="match status" value="1"/>
</dbReference>
<dbReference type="Pfam" id="PF07478">
    <property type="entry name" value="Dala_Dala_lig_C"/>
    <property type="match status" value="1"/>
</dbReference>
<keyword evidence="8 16" id="KW-0067">ATP-binding</keyword>
<comment type="catalytic activity">
    <reaction evidence="12 13">
        <text>2 D-alanine + ATP = D-alanyl-D-alanine + ADP + phosphate + H(+)</text>
        <dbReference type="Rhea" id="RHEA:11224"/>
        <dbReference type="ChEBI" id="CHEBI:15378"/>
        <dbReference type="ChEBI" id="CHEBI:30616"/>
        <dbReference type="ChEBI" id="CHEBI:43474"/>
        <dbReference type="ChEBI" id="CHEBI:57416"/>
        <dbReference type="ChEBI" id="CHEBI:57822"/>
        <dbReference type="ChEBI" id="CHEBI:456216"/>
        <dbReference type="EC" id="6.3.2.4"/>
    </reaction>
</comment>
<keyword evidence="11 13" id="KW-0961">Cell wall biogenesis/degradation</keyword>
<dbReference type="Gene3D" id="3.30.1490.20">
    <property type="entry name" value="ATP-grasp fold, A domain"/>
    <property type="match status" value="1"/>
</dbReference>
<keyword evidence="15" id="KW-0460">Magnesium</keyword>
<evidence type="ECO:0000256" key="3">
    <source>
        <dbReference type="ARBA" id="ARBA00010871"/>
    </source>
</evidence>
<keyword evidence="9 13" id="KW-0133">Cell shape</keyword>
<dbReference type="NCBIfam" id="NF002378">
    <property type="entry name" value="PRK01372.1"/>
    <property type="match status" value="1"/>
</dbReference>
<dbReference type="PANTHER" id="PTHR23132">
    <property type="entry name" value="D-ALANINE--D-ALANINE LIGASE"/>
    <property type="match status" value="1"/>
</dbReference>
<dbReference type="EC" id="6.3.2.4" evidence="4 13"/>
<dbReference type="NCBIfam" id="NF002527">
    <property type="entry name" value="PRK01966.1-3"/>
    <property type="match status" value="1"/>
</dbReference>
<evidence type="ECO:0000256" key="16">
    <source>
        <dbReference type="PROSITE-ProRule" id="PRU00409"/>
    </source>
</evidence>
<dbReference type="PANTHER" id="PTHR23132:SF23">
    <property type="entry name" value="D-ALANINE--D-ALANINE LIGASE B"/>
    <property type="match status" value="1"/>
</dbReference>
<dbReference type="RefSeq" id="WP_138931877.1">
    <property type="nucleotide sequence ID" value="NZ_SWMU01000002.1"/>
</dbReference>
<dbReference type="InterPro" id="IPR013815">
    <property type="entry name" value="ATP_grasp_subdomain_1"/>
</dbReference>
<accession>A0A4V6ALG9</accession>
<dbReference type="EMBL" id="SWMU01000002">
    <property type="protein sequence ID" value="TKS56775.1"/>
    <property type="molecule type" value="Genomic_DNA"/>
</dbReference>
<evidence type="ECO:0000256" key="2">
    <source>
        <dbReference type="ARBA" id="ARBA00004496"/>
    </source>
</evidence>
<feature type="active site" evidence="14">
    <location>
        <position position="15"/>
    </location>
</feature>
<dbReference type="GO" id="GO:0005524">
    <property type="term" value="F:ATP binding"/>
    <property type="evidence" value="ECO:0007669"/>
    <property type="project" value="UniProtKB-UniRule"/>
</dbReference>
<dbReference type="OrthoDB" id="9813261at2"/>
<dbReference type="InterPro" id="IPR016185">
    <property type="entry name" value="PreATP-grasp_dom_sf"/>
</dbReference>
<feature type="active site" evidence="14">
    <location>
        <position position="296"/>
    </location>
</feature>
<dbReference type="SUPFAM" id="SSF56059">
    <property type="entry name" value="Glutathione synthetase ATP-binding domain-like"/>
    <property type="match status" value="1"/>
</dbReference>
<keyword evidence="6 13" id="KW-0436">Ligase</keyword>
<evidence type="ECO:0000256" key="1">
    <source>
        <dbReference type="ARBA" id="ARBA00001936"/>
    </source>
</evidence>
<dbReference type="Pfam" id="PF01820">
    <property type="entry name" value="Dala_Dala_lig_N"/>
    <property type="match status" value="1"/>
</dbReference>
<dbReference type="InterPro" id="IPR000291">
    <property type="entry name" value="D-Ala_lig_Van_CS"/>
</dbReference>
<evidence type="ECO:0000256" key="12">
    <source>
        <dbReference type="ARBA" id="ARBA00047614"/>
    </source>
</evidence>
<keyword evidence="15" id="KW-0479">Metal-binding</keyword>
<dbReference type="GO" id="GO:0009252">
    <property type="term" value="P:peptidoglycan biosynthetic process"/>
    <property type="evidence" value="ECO:0007669"/>
    <property type="project" value="UniProtKB-UniRule"/>
</dbReference>
<keyword evidence="7 16" id="KW-0547">Nucleotide-binding</keyword>
<dbReference type="Gene3D" id="3.30.470.20">
    <property type="entry name" value="ATP-grasp fold, B domain"/>
    <property type="match status" value="1"/>
</dbReference>
<dbReference type="InterPro" id="IPR011095">
    <property type="entry name" value="Dala_Dala_lig_C"/>
</dbReference>
<keyword evidence="15" id="KW-0464">Manganese</keyword>
<evidence type="ECO:0000256" key="13">
    <source>
        <dbReference type="HAMAP-Rule" id="MF_00047"/>
    </source>
</evidence>
<dbReference type="GO" id="GO:0008360">
    <property type="term" value="P:regulation of cell shape"/>
    <property type="evidence" value="ECO:0007669"/>
    <property type="project" value="UniProtKB-KW"/>
</dbReference>
<dbReference type="GO" id="GO:0046872">
    <property type="term" value="F:metal ion binding"/>
    <property type="evidence" value="ECO:0007669"/>
    <property type="project" value="UniProtKB-KW"/>
</dbReference>
<dbReference type="GO" id="GO:0008716">
    <property type="term" value="F:D-alanine-D-alanine ligase activity"/>
    <property type="evidence" value="ECO:0007669"/>
    <property type="project" value="UniProtKB-UniRule"/>
</dbReference>
<keyword evidence="5 13" id="KW-0963">Cytoplasm</keyword>
<evidence type="ECO:0000313" key="18">
    <source>
        <dbReference type="EMBL" id="TKS56775.1"/>
    </source>
</evidence>
<comment type="function">
    <text evidence="13">Cell wall formation.</text>
</comment>
<dbReference type="NCBIfam" id="TIGR01205">
    <property type="entry name" value="D_ala_D_alaTIGR"/>
    <property type="match status" value="1"/>
</dbReference>
<evidence type="ECO:0000256" key="4">
    <source>
        <dbReference type="ARBA" id="ARBA00012216"/>
    </source>
</evidence>
<dbReference type="PROSITE" id="PS00844">
    <property type="entry name" value="DALA_DALA_LIGASE_2"/>
    <property type="match status" value="1"/>
</dbReference>
<dbReference type="HAMAP" id="MF_00047">
    <property type="entry name" value="Dala_Dala_lig"/>
    <property type="match status" value="1"/>
</dbReference>
<evidence type="ECO:0000256" key="11">
    <source>
        <dbReference type="ARBA" id="ARBA00023316"/>
    </source>
</evidence>
<name>A0A4V6ALG9_9FLAO</name>
<evidence type="ECO:0000256" key="14">
    <source>
        <dbReference type="PIRSR" id="PIRSR039102-1"/>
    </source>
</evidence>
<keyword evidence="10 13" id="KW-0573">Peptidoglycan synthesis</keyword>
<sequence>MKKTVAIAMGGYTSECDVSLQSGKNVYDQLKDVYEVYQAHILKEDWYVWFDDQKYPINKSDFSVLIKGKKVTFDLVFNTIHGTPGEDGLIQGYLKNLNIKQTAADYYHAALTYNKRDCISVLKAYGIPTANNYFYNQGDNIDPDAIVDAVGLPCFVKANRAGSSFGITKVKAKNEIPQAIAHALKEDDEVIIESFLEGREFSVGVINYQGEVRALPITEIISENEFFDFEAKYYGKSKEITPAELTSEETQSIQELAVKIFKTLKMKGLTRSEFIFHNGKPHFLEINACPGLTKASILPQQAKAAGISLKDLFSNTIEMA</sequence>